<evidence type="ECO:0000313" key="2">
    <source>
        <dbReference type="Proteomes" id="UP001163223"/>
    </source>
</evidence>
<sequence>MSLPVAGERPLASLKQVAAARAGAPALLGLLALVAALPLAAVEIPPFFDYLNHLSRAHVIAELDTSPTFRDWFEPATFLIPNVGADLALLALQTFTDTLTAGRLLLLAIAWGTLGGAVALGRAASGRMSPWPAFVALVLFNEMLHWGFLNYALGLALLLWGLAAWLVLAPRSRRAQIAAGCVFALLIFFSHLVAFGLFVIAVAAIELEAVLAERRRRGGALLPLLRARFSAALIAAAPLALFAIGSPSNGLPPAPAFNVSPFEKLAPFTRLLSSGNPVLDAAVLLGTAAFLAVLLAFRRIRLDRRLGFAATALFLAQMAMPYSAMHSFFVDNRVATATVLVLLSGLATRKGAPSNTERLGWSALALLLALRSAALVQGWSAAEAELREARAAFEALPRGSLLIGATPTPFEYGTGWFATRSRNPPHEHTASLATIEREAVVPAIFAKPRQNPLVFEPPTAMIKRMSLGPIPRLRSGRDFAALSQRLRAARAEMDAAGYAAQPILVFASDLACADWPPGYGFRPLACGSFFSIAAFRPNGSFVPIPRSEG</sequence>
<gene>
    <name evidence="1" type="ORF">OXU80_03120</name>
</gene>
<name>A0ACD4NQV4_9HYPH</name>
<protein>
    <submittedName>
        <fullName evidence="1">Uncharacterized protein</fullName>
    </submittedName>
</protein>
<dbReference type="Proteomes" id="UP001163223">
    <property type="component" value="Chromosome"/>
</dbReference>
<organism evidence="1 2">
    <name type="scientific">Antarcticirhabdus aurantiaca</name>
    <dbReference type="NCBI Taxonomy" id="2606717"/>
    <lineage>
        <taxon>Bacteria</taxon>
        <taxon>Pseudomonadati</taxon>
        <taxon>Pseudomonadota</taxon>
        <taxon>Alphaproteobacteria</taxon>
        <taxon>Hyphomicrobiales</taxon>
        <taxon>Aurantimonadaceae</taxon>
        <taxon>Antarcticirhabdus</taxon>
    </lineage>
</organism>
<dbReference type="EMBL" id="CP113520">
    <property type="protein sequence ID" value="WAJ29244.1"/>
    <property type="molecule type" value="Genomic_DNA"/>
</dbReference>
<evidence type="ECO:0000313" key="1">
    <source>
        <dbReference type="EMBL" id="WAJ29244.1"/>
    </source>
</evidence>
<accession>A0ACD4NQV4</accession>
<reference evidence="1" key="1">
    <citation type="submission" date="2022-11" db="EMBL/GenBank/DDBJ databases">
        <title>beta-Carotene-producing bacterium, Jeongeuplla avenae sp. nov., alleviates the salt stress of Arabidopsis seedlings.</title>
        <authorList>
            <person name="Jiang L."/>
            <person name="Lee J."/>
        </authorList>
    </citation>
    <scope>NUCLEOTIDE SEQUENCE</scope>
    <source>
        <strain evidence="1">DY_R2A_6</strain>
    </source>
</reference>
<keyword evidence="2" id="KW-1185">Reference proteome</keyword>
<proteinExistence type="predicted"/>